<dbReference type="Pfam" id="PF18371">
    <property type="entry name" value="FAD_SOX"/>
    <property type="match status" value="1"/>
</dbReference>
<dbReference type="EMBL" id="JAHRIO010033594">
    <property type="protein sequence ID" value="MEQ2169661.1"/>
    <property type="molecule type" value="Genomic_DNA"/>
</dbReference>
<gene>
    <name evidence="2" type="ORF">GOODEAATRI_027500</name>
</gene>
<keyword evidence="3" id="KW-1185">Reference proteome</keyword>
<dbReference type="Gene3D" id="1.20.120.1960">
    <property type="entry name" value="QSOX sulfhydryl oxidase domain"/>
    <property type="match status" value="1"/>
</dbReference>
<sequence length="169" mass="19050">MPSLRAIQVGSLHCHHRGGIGVICWPGGELEPVRCTGVQRRSSFEVAQMGALKDKQNSEPWRDFDRSKVYTADLESALHYLLRVELAAHSTLEGEELKVFKDFVTLVAKVNIRLNGRPSRIFTSPYLAFAKHLDPSDLSPLRSFSVINCLANIKQCLKNSYFVTRQNHV</sequence>
<dbReference type="InterPro" id="IPR042568">
    <property type="entry name" value="QSOX_FAD-bd_sf"/>
</dbReference>
<evidence type="ECO:0000313" key="3">
    <source>
        <dbReference type="Proteomes" id="UP001476798"/>
    </source>
</evidence>
<accession>A0ABV0NF18</accession>
<name>A0ABV0NF18_9TELE</name>
<protein>
    <recommendedName>
        <fullName evidence="1">Sulfhydryl oxidase flavin adenine dinucleotide (FAD) binding domain-containing protein</fullName>
    </recommendedName>
</protein>
<organism evidence="2 3">
    <name type="scientific">Goodea atripinnis</name>
    <dbReference type="NCBI Taxonomy" id="208336"/>
    <lineage>
        <taxon>Eukaryota</taxon>
        <taxon>Metazoa</taxon>
        <taxon>Chordata</taxon>
        <taxon>Craniata</taxon>
        <taxon>Vertebrata</taxon>
        <taxon>Euteleostomi</taxon>
        <taxon>Actinopterygii</taxon>
        <taxon>Neopterygii</taxon>
        <taxon>Teleostei</taxon>
        <taxon>Neoteleostei</taxon>
        <taxon>Acanthomorphata</taxon>
        <taxon>Ovalentaria</taxon>
        <taxon>Atherinomorphae</taxon>
        <taxon>Cyprinodontiformes</taxon>
        <taxon>Goodeidae</taxon>
        <taxon>Goodea</taxon>
    </lineage>
</organism>
<feature type="domain" description="Sulfhydryl oxidase flavin adenine dinucleotide (FAD) binding" evidence="1">
    <location>
        <begin position="65"/>
        <end position="110"/>
    </location>
</feature>
<reference evidence="2 3" key="1">
    <citation type="submission" date="2021-06" db="EMBL/GenBank/DDBJ databases">
        <authorList>
            <person name="Palmer J.M."/>
        </authorList>
    </citation>
    <scope>NUCLEOTIDE SEQUENCE [LARGE SCALE GENOMIC DNA]</scope>
    <source>
        <strain evidence="2 3">GA_2019</strain>
        <tissue evidence="2">Muscle</tissue>
    </source>
</reference>
<proteinExistence type="predicted"/>
<comment type="caution">
    <text evidence="2">The sequence shown here is derived from an EMBL/GenBank/DDBJ whole genome shotgun (WGS) entry which is preliminary data.</text>
</comment>
<evidence type="ECO:0000313" key="2">
    <source>
        <dbReference type="EMBL" id="MEQ2169661.1"/>
    </source>
</evidence>
<dbReference type="Proteomes" id="UP001476798">
    <property type="component" value="Unassembled WGS sequence"/>
</dbReference>
<dbReference type="InterPro" id="IPR040986">
    <property type="entry name" value="QSOX_FAD-bd_dom"/>
</dbReference>
<evidence type="ECO:0000259" key="1">
    <source>
        <dbReference type="Pfam" id="PF18371"/>
    </source>
</evidence>